<proteinExistence type="predicted"/>
<protein>
    <submittedName>
        <fullName evidence="1">Uncharacterized protein</fullName>
    </submittedName>
</protein>
<dbReference type="HOGENOM" id="CLU_3299402_0_0_1"/>
<sequence length="40" mass="4151">MAKAALLSEKMEGEINYLGLSRWGDGGVASDNLAPASDVL</sequence>
<name>W9PSK6_FUSOX</name>
<reference evidence="1" key="2">
    <citation type="submission" date="2012-05" db="EMBL/GenBank/DDBJ databases">
        <title>Annotation of the Genome Sequence of Fusarium oxysporum HDV247.</title>
        <authorList>
            <consortium name="The Broad Institute Genomics Platform"/>
            <person name="Ma L.-J."/>
            <person name="Corby-Kistler H."/>
            <person name="Broz K."/>
            <person name="Gale L.R."/>
            <person name="Jonkers W."/>
            <person name="O'Donnell K."/>
            <person name="Ploetz R."/>
            <person name="Steinberg C."/>
            <person name="Schwartz D.C."/>
            <person name="VanEtten H."/>
            <person name="Zhou S."/>
            <person name="Young S.K."/>
            <person name="Zeng Q."/>
            <person name="Gargeya S."/>
            <person name="Fitzgerald M."/>
            <person name="Abouelleil A."/>
            <person name="Alvarado L."/>
            <person name="Chapman S.B."/>
            <person name="Gainer-Dewar J."/>
            <person name="Goldberg J."/>
            <person name="Griggs A."/>
            <person name="Gujja S."/>
            <person name="Hansen M."/>
            <person name="Howarth C."/>
            <person name="Imamovic A."/>
            <person name="Ireland A."/>
            <person name="Larimer J."/>
            <person name="McCowan C."/>
            <person name="Murphy C."/>
            <person name="Pearson M."/>
            <person name="Poon T.W."/>
            <person name="Priest M."/>
            <person name="Roberts A."/>
            <person name="Saif S."/>
            <person name="Shea T."/>
            <person name="Sykes S."/>
            <person name="Wortman J."/>
            <person name="Nusbaum C."/>
            <person name="Birren B."/>
        </authorList>
    </citation>
    <scope>NUCLEOTIDE SEQUENCE</scope>
    <source>
        <strain evidence="1">HDV247</strain>
    </source>
</reference>
<dbReference type="EMBL" id="JH650970">
    <property type="protein sequence ID" value="EXA48199.1"/>
    <property type="molecule type" value="Genomic_DNA"/>
</dbReference>
<gene>
    <name evidence="1" type="ORF">FOVG_05033</name>
</gene>
<evidence type="ECO:0000313" key="1">
    <source>
        <dbReference type="EMBL" id="EXA48199.1"/>
    </source>
</evidence>
<reference evidence="1" key="1">
    <citation type="submission" date="2011-10" db="EMBL/GenBank/DDBJ databases">
        <title>The Genome Sequence of Fusarium oxysporum HDV247.</title>
        <authorList>
            <consortium name="The Broad Institute Genome Sequencing Platform"/>
            <person name="Ma L.-J."/>
            <person name="Gale L.R."/>
            <person name="Schwartz D.C."/>
            <person name="Zhou S."/>
            <person name="Corby-Kistler H."/>
            <person name="Young S.K."/>
            <person name="Zeng Q."/>
            <person name="Gargeya S."/>
            <person name="Fitzgerald M."/>
            <person name="Haas B."/>
            <person name="Abouelleil A."/>
            <person name="Alvarado L."/>
            <person name="Arachchi H.M."/>
            <person name="Berlin A."/>
            <person name="Brown A."/>
            <person name="Chapman S.B."/>
            <person name="Chen Z."/>
            <person name="Dunbar C."/>
            <person name="Freedman E."/>
            <person name="Gearin G."/>
            <person name="Goldberg J."/>
            <person name="Griggs A."/>
            <person name="Gujja S."/>
            <person name="Heiman D."/>
            <person name="Howarth C."/>
            <person name="Larson L."/>
            <person name="Lui A."/>
            <person name="MacDonald P.J.P."/>
            <person name="Montmayeur A."/>
            <person name="Murphy C."/>
            <person name="Neiman D."/>
            <person name="Pearson M."/>
            <person name="Priest M."/>
            <person name="Roberts A."/>
            <person name="Saif S."/>
            <person name="Shea T."/>
            <person name="Shenoy N."/>
            <person name="Sisk P."/>
            <person name="Stolte C."/>
            <person name="Sykes S."/>
            <person name="Wortman J."/>
            <person name="Nusbaum C."/>
            <person name="Birren B."/>
        </authorList>
    </citation>
    <scope>NUCLEOTIDE SEQUENCE [LARGE SCALE GENOMIC DNA]</scope>
    <source>
        <strain evidence="1">HDV247</strain>
    </source>
</reference>
<accession>W9PSK6</accession>
<dbReference type="Proteomes" id="UP000030751">
    <property type="component" value="Unassembled WGS sequence"/>
</dbReference>
<dbReference type="AlphaFoldDB" id="W9PSK6"/>
<organism evidence="1">
    <name type="scientific">Fusarium oxysporum f. sp. pisi HDV247</name>
    <dbReference type="NCBI Taxonomy" id="1080344"/>
    <lineage>
        <taxon>Eukaryota</taxon>
        <taxon>Fungi</taxon>
        <taxon>Dikarya</taxon>
        <taxon>Ascomycota</taxon>
        <taxon>Pezizomycotina</taxon>
        <taxon>Sordariomycetes</taxon>
        <taxon>Hypocreomycetidae</taxon>
        <taxon>Hypocreales</taxon>
        <taxon>Nectriaceae</taxon>
        <taxon>Fusarium</taxon>
        <taxon>Fusarium oxysporum species complex</taxon>
    </lineage>
</organism>